<dbReference type="GO" id="GO:0000976">
    <property type="term" value="F:transcription cis-regulatory region binding"/>
    <property type="evidence" value="ECO:0007669"/>
    <property type="project" value="TreeGrafter"/>
</dbReference>
<keyword evidence="2 4" id="KW-0238">DNA-binding</keyword>
<evidence type="ECO:0000256" key="1">
    <source>
        <dbReference type="ARBA" id="ARBA00023015"/>
    </source>
</evidence>
<dbReference type="Gene3D" id="1.10.10.60">
    <property type="entry name" value="Homeodomain-like"/>
    <property type="match status" value="1"/>
</dbReference>
<dbReference type="InterPro" id="IPR050109">
    <property type="entry name" value="HTH-type_TetR-like_transc_reg"/>
</dbReference>
<dbReference type="PANTHER" id="PTHR30055">
    <property type="entry name" value="HTH-TYPE TRANSCRIPTIONAL REGULATOR RUTR"/>
    <property type="match status" value="1"/>
</dbReference>
<accession>A0A975TUW7</accession>
<protein>
    <submittedName>
        <fullName evidence="6">TetR/AcrR family transcriptional regulator</fullName>
    </submittedName>
</protein>
<dbReference type="Proteomes" id="UP000693972">
    <property type="component" value="Unassembled WGS sequence"/>
</dbReference>
<sequence>MEDKSKEERRVQIEDAAYRMLEEKGYAGASMQAIARAAKASNETLYNWYGDKKGLMAALIARNTDTVRAALADSPDKPALDQLAHLGPILLGMVLGPRAVALNRAAAADPSGDLGRVLAAGGRDTVGPMIQGIIAQSPLQGDATRLTQLYLTLLLGDLQIRRATGAMETPTPAFCEARAAEALEILKRLAV</sequence>
<feature type="domain" description="HTH tetR-type" evidence="5">
    <location>
        <begin position="7"/>
        <end position="67"/>
    </location>
</feature>
<dbReference type="PROSITE" id="PS50977">
    <property type="entry name" value="HTH_TETR_2"/>
    <property type="match status" value="1"/>
</dbReference>
<dbReference type="EMBL" id="CP078073">
    <property type="protein sequence ID" value="QXL87241.1"/>
    <property type="molecule type" value="Genomic_DNA"/>
</dbReference>
<organism evidence="6">
    <name type="scientific">Gymnodinialimonas phycosphaerae</name>
    <dbReference type="NCBI Taxonomy" id="2841589"/>
    <lineage>
        <taxon>Bacteria</taxon>
        <taxon>Pseudomonadati</taxon>
        <taxon>Pseudomonadota</taxon>
        <taxon>Alphaproteobacteria</taxon>
        <taxon>Rhodobacterales</taxon>
        <taxon>Paracoccaceae</taxon>
        <taxon>Gymnodinialimonas</taxon>
    </lineage>
</organism>
<dbReference type="EMBL" id="JAIMBW010000001">
    <property type="protein sequence ID" value="MBY4894595.1"/>
    <property type="molecule type" value="Genomic_DNA"/>
</dbReference>
<name>A0A975TUW7_9RHOB</name>
<evidence type="ECO:0000256" key="2">
    <source>
        <dbReference type="ARBA" id="ARBA00023125"/>
    </source>
</evidence>
<reference evidence="6 7" key="1">
    <citation type="submission" date="2021-07" db="EMBL/GenBank/DDBJ databases">
        <title>Karlodiniumbacter phycospheric gen. nov., sp. nov., a phycosphere bacterium isolated from karlodinium veneficum.</title>
        <authorList>
            <person name="Peng Y."/>
            <person name="Jiang L."/>
            <person name="Lee J."/>
        </authorList>
    </citation>
    <scope>NUCLEOTIDE SEQUENCE</scope>
    <source>
        <strain evidence="6 7">N5</strain>
    </source>
</reference>
<dbReference type="InterPro" id="IPR009057">
    <property type="entry name" value="Homeodomain-like_sf"/>
</dbReference>
<evidence type="ECO:0000256" key="3">
    <source>
        <dbReference type="ARBA" id="ARBA00023163"/>
    </source>
</evidence>
<dbReference type="Pfam" id="PF00440">
    <property type="entry name" value="TetR_N"/>
    <property type="match status" value="1"/>
</dbReference>
<evidence type="ECO:0000259" key="5">
    <source>
        <dbReference type="PROSITE" id="PS50977"/>
    </source>
</evidence>
<dbReference type="PRINTS" id="PR00455">
    <property type="entry name" value="HTHTETR"/>
</dbReference>
<dbReference type="RefSeq" id="WP_257894144.1">
    <property type="nucleotide sequence ID" value="NZ_JAIMBW010000001.1"/>
</dbReference>
<dbReference type="InterPro" id="IPR001647">
    <property type="entry name" value="HTH_TetR"/>
</dbReference>
<proteinExistence type="predicted"/>
<dbReference type="AlphaFoldDB" id="A0A975TUW7"/>
<keyword evidence="1" id="KW-0805">Transcription regulation</keyword>
<evidence type="ECO:0000313" key="6">
    <source>
        <dbReference type="EMBL" id="QXL87241.1"/>
    </source>
</evidence>
<evidence type="ECO:0000313" key="7">
    <source>
        <dbReference type="Proteomes" id="UP000693972"/>
    </source>
</evidence>
<gene>
    <name evidence="6" type="ORF">KUL25_17690</name>
</gene>
<keyword evidence="3" id="KW-0804">Transcription</keyword>
<dbReference type="SUPFAM" id="SSF46689">
    <property type="entry name" value="Homeodomain-like"/>
    <property type="match status" value="1"/>
</dbReference>
<keyword evidence="7" id="KW-1185">Reference proteome</keyword>
<dbReference type="GO" id="GO:0003700">
    <property type="term" value="F:DNA-binding transcription factor activity"/>
    <property type="evidence" value="ECO:0007669"/>
    <property type="project" value="TreeGrafter"/>
</dbReference>
<dbReference type="Gene3D" id="1.10.357.10">
    <property type="entry name" value="Tetracycline Repressor, domain 2"/>
    <property type="match status" value="1"/>
</dbReference>
<dbReference type="PANTHER" id="PTHR30055:SF234">
    <property type="entry name" value="HTH-TYPE TRANSCRIPTIONAL REGULATOR BETI"/>
    <property type="match status" value="1"/>
</dbReference>
<feature type="DNA-binding region" description="H-T-H motif" evidence="4">
    <location>
        <begin position="30"/>
        <end position="49"/>
    </location>
</feature>
<evidence type="ECO:0000256" key="4">
    <source>
        <dbReference type="PROSITE-ProRule" id="PRU00335"/>
    </source>
</evidence>